<organism evidence="2 3">
    <name type="scientific">Frankia canadensis</name>
    <dbReference type="NCBI Taxonomy" id="1836972"/>
    <lineage>
        <taxon>Bacteria</taxon>
        <taxon>Bacillati</taxon>
        <taxon>Actinomycetota</taxon>
        <taxon>Actinomycetes</taxon>
        <taxon>Frankiales</taxon>
        <taxon>Frankiaceae</taxon>
        <taxon>Frankia</taxon>
    </lineage>
</organism>
<evidence type="ECO:0000313" key="2">
    <source>
        <dbReference type="EMBL" id="SNQ49806.1"/>
    </source>
</evidence>
<feature type="region of interest" description="Disordered" evidence="1">
    <location>
        <begin position="1"/>
        <end position="37"/>
    </location>
</feature>
<reference evidence="2 3" key="1">
    <citation type="submission" date="2017-06" db="EMBL/GenBank/DDBJ databases">
        <authorList>
            <person name="Kim H.J."/>
            <person name="Triplett B.A."/>
        </authorList>
    </citation>
    <scope>NUCLEOTIDE SEQUENCE [LARGE SCALE GENOMIC DNA]</scope>
    <source>
        <strain evidence="2">FRACA_ARgP5</strain>
    </source>
</reference>
<evidence type="ECO:0000256" key="1">
    <source>
        <dbReference type="SAM" id="MobiDB-lite"/>
    </source>
</evidence>
<sequence>MSPRTPDEMPPTPAPTSRSVDDHRSEMADRPRSILSRPRVIHSYRPDKKSVKRANITDACLDCPQEHRSHPQVIHRCCARTSMTQRDDYRQA</sequence>
<dbReference type="Proteomes" id="UP000234331">
    <property type="component" value="Unassembled WGS sequence"/>
</dbReference>
<name>A0A2I2KVY0_9ACTN</name>
<dbReference type="EMBL" id="FZMO01000309">
    <property type="protein sequence ID" value="SNQ49806.1"/>
    <property type="molecule type" value="Genomic_DNA"/>
</dbReference>
<dbReference type="AlphaFoldDB" id="A0A2I2KVY0"/>
<accession>A0A2I2KVY0</accession>
<keyword evidence="3" id="KW-1185">Reference proteome</keyword>
<proteinExistence type="predicted"/>
<feature type="compositionally biased region" description="Basic and acidic residues" evidence="1">
    <location>
        <begin position="19"/>
        <end position="32"/>
    </location>
</feature>
<gene>
    <name evidence="2" type="ORF">FRACA_3770005</name>
</gene>
<evidence type="ECO:0000313" key="3">
    <source>
        <dbReference type="Proteomes" id="UP000234331"/>
    </source>
</evidence>
<protein>
    <submittedName>
        <fullName evidence="2">Uncharacterized protein</fullName>
    </submittedName>
</protein>